<evidence type="ECO:0000313" key="1">
    <source>
        <dbReference type="EMBL" id="CAB3256354.1"/>
    </source>
</evidence>
<proteinExistence type="predicted"/>
<dbReference type="Proteomes" id="UP000494106">
    <property type="component" value="Unassembled WGS sequence"/>
</dbReference>
<dbReference type="AlphaFoldDB" id="A0A8S1B9N3"/>
<comment type="caution">
    <text evidence="1">The sequence shown here is derived from an EMBL/GenBank/DDBJ whole genome shotgun (WGS) entry which is preliminary data.</text>
</comment>
<name>A0A8S1B9N3_ARCPL</name>
<sequence length="105" mass="11695">MHQTRLQPQHGVFRPGVVSRANAKQRKGCAGGVMTGVGVQLFTSNHNLLDQHIPEIHRVPLDQLVLKIKILPLFQDMSIHEVLGTQKRSYGEKGILSHQQKKGSV</sequence>
<reference evidence="1 2" key="1">
    <citation type="submission" date="2020-04" db="EMBL/GenBank/DDBJ databases">
        <authorList>
            <person name="Wallbank WR R."/>
            <person name="Pardo Diaz C."/>
            <person name="Kozak K."/>
            <person name="Martin S."/>
            <person name="Jiggins C."/>
            <person name="Moest M."/>
            <person name="Warren A I."/>
            <person name="Byers J.R.P. K."/>
            <person name="Montejo-Kovacevich G."/>
            <person name="Yen C E."/>
        </authorList>
    </citation>
    <scope>NUCLEOTIDE SEQUENCE [LARGE SCALE GENOMIC DNA]</scope>
</reference>
<dbReference type="OrthoDB" id="5600252at2759"/>
<organism evidence="1 2">
    <name type="scientific">Arctia plantaginis</name>
    <name type="common">Wood tiger moth</name>
    <name type="synonym">Phalaena plantaginis</name>
    <dbReference type="NCBI Taxonomy" id="874455"/>
    <lineage>
        <taxon>Eukaryota</taxon>
        <taxon>Metazoa</taxon>
        <taxon>Ecdysozoa</taxon>
        <taxon>Arthropoda</taxon>
        <taxon>Hexapoda</taxon>
        <taxon>Insecta</taxon>
        <taxon>Pterygota</taxon>
        <taxon>Neoptera</taxon>
        <taxon>Endopterygota</taxon>
        <taxon>Lepidoptera</taxon>
        <taxon>Glossata</taxon>
        <taxon>Ditrysia</taxon>
        <taxon>Noctuoidea</taxon>
        <taxon>Erebidae</taxon>
        <taxon>Arctiinae</taxon>
        <taxon>Arctia</taxon>
    </lineage>
</organism>
<accession>A0A8S1B9N3</accession>
<protein>
    <submittedName>
        <fullName evidence="1">Uncharacterized protein</fullName>
    </submittedName>
</protein>
<keyword evidence="2" id="KW-1185">Reference proteome</keyword>
<gene>
    <name evidence="1" type="ORF">APLA_LOCUS15348</name>
</gene>
<evidence type="ECO:0000313" key="2">
    <source>
        <dbReference type="Proteomes" id="UP000494106"/>
    </source>
</evidence>
<dbReference type="EMBL" id="CADEBC010000586">
    <property type="protein sequence ID" value="CAB3256354.1"/>
    <property type="molecule type" value="Genomic_DNA"/>
</dbReference>